<dbReference type="Pfam" id="PF12796">
    <property type="entry name" value="Ank_2"/>
    <property type="match status" value="1"/>
</dbReference>
<keyword evidence="2" id="KW-0472">Membrane</keyword>
<feature type="transmembrane region" description="Helical" evidence="2">
    <location>
        <begin position="172"/>
        <end position="193"/>
    </location>
</feature>
<dbReference type="InterPro" id="IPR036770">
    <property type="entry name" value="Ankyrin_rpt-contain_sf"/>
</dbReference>
<evidence type="ECO:0000256" key="2">
    <source>
        <dbReference type="SAM" id="Phobius"/>
    </source>
</evidence>
<dbReference type="Gene3D" id="1.25.40.20">
    <property type="entry name" value="Ankyrin repeat-containing domain"/>
    <property type="match status" value="1"/>
</dbReference>
<gene>
    <name evidence="3" type="ORF">C8Q71DRAFT_718972</name>
</gene>
<evidence type="ECO:0000256" key="1">
    <source>
        <dbReference type="PROSITE-ProRule" id="PRU00023"/>
    </source>
</evidence>
<dbReference type="GeneID" id="72001996"/>
<reference evidence="3 4" key="1">
    <citation type="journal article" date="2021" name="Environ. Microbiol.">
        <title>Gene family expansions and transcriptome signatures uncover fungal adaptations to wood decay.</title>
        <authorList>
            <person name="Hage H."/>
            <person name="Miyauchi S."/>
            <person name="Viragh M."/>
            <person name="Drula E."/>
            <person name="Min B."/>
            <person name="Chaduli D."/>
            <person name="Navarro D."/>
            <person name="Favel A."/>
            <person name="Norest M."/>
            <person name="Lesage-Meessen L."/>
            <person name="Balint B."/>
            <person name="Merenyi Z."/>
            <person name="de Eugenio L."/>
            <person name="Morin E."/>
            <person name="Martinez A.T."/>
            <person name="Baldrian P."/>
            <person name="Stursova M."/>
            <person name="Martinez M.J."/>
            <person name="Novotny C."/>
            <person name="Magnuson J.K."/>
            <person name="Spatafora J.W."/>
            <person name="Maurice S."/>
            <person name="Pangilinan J."/>
            <person name="Andreopoulos W."/>
            <person name="LaButti K."/>
            <person name="Hundley H."/>
            <person name="Na H."/>
            <person name="Kuo A."/>
            <person name="Barry K."/>
            <person name="Lipzen A."/>
            <person name="Henrissat B."/>
            <person name="Riley R."/>
            <person name="Ahrendt S."/>
            <person name="Nagy L.G."/>
            <person name="Grigoriev I.V."/>
            <person name="Martin F."/>
            <person name="Rosso M.N."/>
        </authorList>
    </citation>
    <scope>NUCLEOTIDE SEQUENCE [LARGE SCALE GENOMIC DNA]</scope>
    <source>
        <strain evidence="3 4">CIRM-BRFM 1785</strain>
    </source>
</reference>
<comment type="caution">
    <text evidence="3">The sequence shown here is derived from an EMBL/GenBank/DDBJ whole genome shotgun (WGS) entry which is preliminary data.</text>
</comment>
<dbReference type="RefSeq" id="XP_047772427.1">
    <property type="nucleotide sequence ID" value="XM_047921264.1"/>
</dbReference>
<dbReference type="PANTHER" id="PTHR34706:SF3">
    <property type="entry name" value="ANKYRIN REPEAT PROTEIN (AFU_ORTHOLOGUE AFUA_7G06200)"/>
    <property type="match status" value="1"/>
</dbReference>
<keyword evidence="4" id="KW-1185">Reference proteome</keyword>
<name>A0ABQ8JXQ0_9APHY</name>
<evidence type="ECO:0000313" key="4">
    <source>
        <dbReference type="Proteomes" id="UP000814176"/>
    </source>
</evidence>
<accession>A0ABQ8JXQ0</accession>
<evidence type="ECO:0008006" key="5">
    <source>
        <dbReference type="Google" id="ProtNLM"/>
    </source>
</evidence>
<organism evidence="3 4">
    <name type="scientific">Rhodofomes roseus</name>
    <dbReference type="NCBI Taxonomy" id="34475"/>
    <lineage>
        <taxon>Eukaryota</taxon>
        <taxon>Fungi</taxon>
        <taxon>Dikarya</taxon>
        <taxon>Basidiomycota</taxon>
        <taxon>Agaricomycotina</taxon>
        <taxon>Agaricomycetes</taxon>
        <taxon>Polyporales</taxon>
        <taxon>Rhodofomes</taxon>
    </lineage>
</organism>
<dbReference type="InterPro" id="IPR002110">
    <property type="entry name" value="Ankyrin_rpt"/>
</dbReference>
<keyword evidence="2" id="KW-0812">Transmembrane</keyword>
<dbReference type="SMART" id="SM00248">
    <property type="entry name" value="ANK"/>
    <property type="match status" value="3"/>
</dbReference>
<keyword evidence="2" id="KW-1133">Transmembrane helix</keyword>
<dbReference type="PANTHER" id="PTHR34706">
    <property type="entry name" value="SLR1338 PROTEIN"/>
    <property type="match status" value="1"/>
</dbReference>
<evidence type="ECO:0000313" key="3">
    <source>
        <dbReference type="EMBL" id="KAH9828786.1"/>
    </source>
</evidence>
<feature type="repeat" description="ANK" evidence="1">
    <location>
        <begin position="38"/>
        <end position="70"/>
    </location>
</feature>
<protein>
    <recommendedName>
        <fullName evidence="5">Ankyrin repeat protein</fullName>
    </recommendedName>
</protein>
<proteinExistence type="predicted"/>
<dbReference type="PROSITE" id="PS50297">
    <property type="entry name" value="ANK_REP_REGION"/>
    <property type="match status" value="1"/>
</dbReference>
<dbReference type="EMBL" id="JADCUA010000047">
    <property type="protein sequence ID" value="KAH9828786.1"/>
    <property type="molecule type" value="Genomic_DNA"/>
</dbReference>
<keyword evidence="1" id="KW-0040">ANK repeat</keyword>
<dbReference type="PROSITE" id="PS50088">
    <property type="entry name" value="ANK_REPEAT"/>
    <property type="match status" value="1"/>
</dbReference>
<sequence length="496" mass="54945">MATNLHDHAYRGTLTEELLQRFLAGADPSFINSIGGEKKLTPLAAACLRGHLDVVRLLLENRADANAVSSRERPPLFYVTSRTTNNRLDIARALLNAGADVDKRFPKDENATALMNALTEVRDKDLVHELVDHGASLSAKNDGGQSVRDLAKEVGMDQELLTKQERNATRGAVIDLIVALVMFVIAYVNSGLIKDVAFGTISKLYEVSGAKGKNLVQPEPELISVEDFKNSLGDYVRDTGLEKFFARDDPFIQTLAVKAAALRADQTTPLSKPENIKRLVTLSLYHPVIFCDDSGSMSLDNRFAKQRALVGRMARIATKIVPDDCGVDLRFINARVMEQNLSMDGLDRILARTQPRGGTRIGSTLRRDILVPLVYSKIDAGSQFKRPLLVCAITDGDPSSEPVTAFKDVIVECRRRLVAEGYEPTSVMFCISQIGNDQKAAAFLSGLRDDEEIRDVLYCTAERLDGAFDEMRANEGRLEEWLLKVLTKPIMERYEE</sequence>
<dbReference type="Proteomes" id="UP000814176">
    <property type="component" value="Unassembled WGS sequence"/>
</dbReference>
<dbReference type="SUPFAM" id="SSF48403">
    <property type="entry name" value="Ankyrin repeat"/>
    <property type="match status" value="1"/>
</dbReference>